<dbReference type="InterPro" id="IPR036390">
    <property type="entry name" value="WH_DNA-bd_sf"/>
</dbReference>
<dbReference type="PROSITE" id="PS50949">
    <property type="entry name" value="HTH_GNTR"/>
    <property type="match status" value="1"/>
</dbReference>
<dbReference type="InterPro" id="IPR011711">
    <property type="entry name" value="GntR_C"/>
</dbReference>
<keyword evidence="1" id="KW-0805">Transcription regulation</keyword>
<dbReference type="SUPFAM" id="SSF46785">
    <property type="entry name" value="Winged helix' DNA-binding domain"/>
    <property type="match status" value="1"/>
</dbReference>
<dbReference type="AlphaFoldDB" id="A0A0A1YGW9"/>
<dbReference type="InterPro" id="IPR008920">
    <property type="entry name" value="TF_FadR/GntR_C"/>
</dbReference>
<keyword evidence="3" id="KW-0804">Transcription</keyword>
<dbReference type="Pfam" id="PF07729">
    <property type="entry name" value="FCD"/>
    <property type="match status" value="1"/>
</dbReference>
<dbReference type="SMART" id="SM00345">
    <property type="entry name" value="HTH_GNTR"/>
    <property type="match status" value="1"/>
</dbReference>
<dbReference type="GO" id="GO:0003677">
    <property type="term" value="F:DNA binding"/>
    <property type="evidence" value="ECO:0007669"/>
    <property type="project" value="UniProtKB-KW"/>
</dbReference>
<dbReference type="Gene3D" id="1.10.10.10">
    <property type="entry name" value="Winged helix-like DNA-binding domain superfamily/Winged helix DNA-binding domain"/>
    <property type="match status" value="1"/>
</dbReference>
<dbReference type="eggNOG" id="COG1802">
    <property type="taxonomic scope" value="Bacteria"/>
</dbReference>
<proteinExistence type="predicted"/>
<dbReference type="Gene3D" id="1.20.120.530">
    <property type="entry name" value="GntR ligand-binding domain-like"/>
    <property type="match status" value="1"/>
</dbReference>
<evidence type="ECO:0000313" key="6">
    <source>
        <dbReference type="Proteomes" id="UP000030063"/>
    </source>
</evidence>
<dbReference type="OrthoDB" id="9799812at2"/>
<evidence type="ECO:0000256" key="2">
    <source>
        <dbReference type="ARBA" id="ARBA00023125"/>
    </source>
</evidence>
<dbReference type="InterPro" id="IPR000524">
    <property type="entry name" value="Tscrpt_reg_HTH_GntR"/>
</dbReference>
<gene>
    <name evidence="5" type="ORF">TMS3_0118855</name>
</gene>
<evidence type="ECO:0000256" key="3">
    <source>
        <dbReference type="ARBA" id="ARBA00023163"/>
    </source>
</evidence>
<sequence length="216" mass="24604">MQNNVDKRSKAEIAHDELEAAIVDCQIAPGSVMTETEISEYLGLGRTPVREALMKLANENLVRLSRAGVVIPELNPLTMLKLLEPRVLIERLCIEKAVERLVEEDKPPILEVIQLLQGLASDDRKGFMALLRRMHHILARSSKNEFILSTIKTTQGLSRRFWCYYATSEDQAYCTQLYIKQMQALVNQDKDVAVGASAELMHYLHEFTKAHLDHFK</sequence>
<dbReference type="RefSeq" id="WP_025166756.1">
    <property type="nucleotide sequence ID" value="NZ_AWSQ01000006.1"/>
</dbReference>
<dbReference type="PANTHER" id="PTHR43537">
    <property type="entry name" value="TRANSCRIPTIONAL REGULATOR, GNTR FAMILY"/>
    <property type="match status" value="1"/>
</dbReference>
<feature type="domain" description="HTH gntR-type" evidence="4">
    <location>
        <begin position="8"/>
        <end position="74"/>
    </location>
</feature>
<evidence type="ECO:0000259" key="4">
    <source>
        <dbReference type="PROSITE" id="PS50949"/>
    </source>
</evidence>
<dbReference type="PANTHER" id="PTHR43537:SF24">
    <property type="entry name" value="GLUCONATE OPERON TRANSCRIPTIONAL REPRESSOR"/>
    <property type="match status" value="1"/>
</dbReference>
<protein>
    <recommendedName>
        <fullName evidence="4">HTH gntR-type domain-containing protein</fullName>
    </recommendedName>
</protein>
<evidence type="ECO:0000313" key="5">
    <source>
        <dbReference type="EMBL" id="KFX68306.1"/>
    </source>
</evidence>
<keyword evidence="2" id="KW-0238">DNA-binding</keyword>
<dbReference type="Pfam" id="PF00392">
    <property type="entry name" value="GntR"/>
    <property type="match status" value="1"/>
</dbReference>
<evidence type="ECO:0000256" key="1">
    <source>
        <dbReference type="ARBA" id="ARBA00023015"/>
    </source>
</evidence>
<dbReference type="SUPFAM" id="SSF48008">
    <property type="entry name" value="GntR ligand-binding domain-like"/>
    <property type="match status" value="1"/>
</dbReference>
<dbReference type="InterPro" id="IPR036388">
    <property type="entry name" value="WH-like_DNA-bd_sf"/>
</dbReference>
<dbReference type="GO" id="GO:0003700">
    <property type="term" value="F:DNA-binding transcription factor activity"/>
    <property type="evidence" value="ECO:0007669"/>
    <property type="project" value="InterPro"/>
</dbReference>
<name>A0A0A1YGW9_9PSED</name>
<reference evidence="5 6" key="1">
    <citation type="journal article" date="2014" name="Genome Announc.">
        <title>Draft Genome Sequence of Petroleum Oil-Degrading Marine Bacterium Pseudomonas taeanensis Strain MS-3, Isolated from a Crude Oil-Contaminated Seashore.</title>
        <authorList>
            <person name="Lee S.Y."/>
            <person name="Kim S.H."/>
            <person name="Lee D.G."/>
            <person name="Shin S."/>
            <person name="Yun S.H."/>
            <person name="Choi C.W."/>
            <person name="Chung Y.H."/>
            <person name="Choi J.S."/>
            <person name="Kahng H.Y."/>
            <person name="Kim S.I."/>
        </authorList>
    </citation>
    <scope>NUCLEOTIDE SEQUENCE [LARGE SCALE GENOMIC DNA]</scope>
    <source>
        <strain evidence="5 6">MS-3</strain>
    </source>
</reference>
<dbReference type="STRING" id="1395571.TMS3_0118855"/>
<comment type="caution">
    <text evidence="5">The sequence shown here is derived from an EMBL/GenBank/DDBJ whole genome shotgun (WGS) entry which is preliminary data.</text>
</comment>
<accession>A0A0A1YGW9</accession>
<organism evidence="5 6">
    <name type="scientific">Pseudomonas taeanensis MS-3</name>
    <dbReference type="NCBI Taxonomy" id="1395571"/>
    <lineage>
        <taxon>Bacteria</taxon>
        <taxon>Pseudomonadati</taxon>
        <taxon>Pseudomonadota</taxon>
        <taxon>Gammaproteobacteria</taxon>
        <taxon>Pseudomonadales</taxon>
        <taxon>Pseudomonadaceae</taxon>
        <taxon>Pseudomonas</taxon>
    </lineage>
</organism>
<keyword evidence="6" id="KW-1185">Reference proteome</keyword>
<dbReference type="EMBL" id="AWSQ01000006">
    <property type="protein sequence ID" value="KFX68306.1"/>
    <property type="molecule type" value="Genomic_DNA"/>
</dbReference>
<dbReference type="Proteomes" id="UP000030063">
    <property type="component" value="Unassembled WGS sequence"/>
</dbReference>